<evidence type="ECO:0000256" key="1">
    <source>
        <dbReference type="SAM" id="MobiDB-lite"/>
    </source>
</evidence>
<evidence type="ECO:0000313" key="2">
    <source>
        <dbReference type="EMBL" id="QNN52713.1"/>
    </source>
</evidence>
<dbReference type="EMBL" id="CP060713">
    <property type="protein sequence ID" value="QNN52713.1"/>
    <property type="molecule type" value="Genomic_DNA"/>
</dbReference>
<evidence type="ECO:0008006" key="4">
    <source>
        <dbReference type="Google" id="ProtNLM"/>
    </source>
</evidence>
<feature type="compositionally biased region" description="Polar residues" evidence="1">
    <location>
        <begin position="1"/>
        <end position="11"/>
    </location>
</feature>
<accession>A0A7G9RAT8</accession>
<dbReference type="SUPFAM" id="SSF56219">
    <property type="entry name" value="DNase I-like"/>
    <property type="match status" value="1"/>
</dbReference>
<sequence>MFARTPSTSGPTRPALAGPRRSTGSRLTQAALVLCVALTGVLVAPDAQAADSLRKSRQATANIRFNMSREHQRADIAKVARRSDVIGWQEINRRCQVKAIDRRSQYNTYWPGGRDERGRPRLTAQNTSPISYRPRKWQHLRSGSVRAVPAINEVSRDRYVNWVLLRDRKTGRVVARWNTHFVPGGWAREKLPHTRKRRRAWFQQRAVVLATIGHLREKARFVIGGADVNRFRLDFLGDAVAYDTDGAHFDYLTHVRRRRMRQVPVKVVELHSDHDAMIGTYPY</sequence>
<protein>
    <recommendedName>
        <fullName evidence="4">Endonuclease/exonuclease/phosphatase family protein</fullName>
    </recommendedName>
</protein>
<gene>
    <name evidence="2" type="ORF">H9L09_20110</name>
</gene>
<dbReference type="KEGG" id="nmes:H9L09_20110"/>
<reference evidence="2 3" key="1">
    <citation type="submission" date="2020-08" db="EMBL/GenBank/DDBJ databases">
        <title>Genome sequence of Nocardioides mesophilus KACC 16243T.</title>
        <authorList>
            <person name="Hyun D.-W."/>
            <person name="Bae J.-W."/>
        </authorList>
    </citation>
    <scope>NUCLEOTIDE SEQUENCE [LARGE SCALE GENOMIC DNA]</scope>
    <source>
        <strain evidence="2 3">KACC 16243</strain>
    </source>
</reference>
<dbReference type="Gene3D" id="3.60.10.10">
    <property type="entry name" value="Endonuclease/exonuclease/phosphatase"/>
    <property type="match status" value="1"/>
</dbReference>
<name>A0A7G9RAT8_9ACTN</name>
<dbReference type="Proteomes" id="UP000515947">
    <property type="component" value="Chromosome"/>
</dbReference>
<keyword evidence="3" id="KW-1185">Reference proteome</keyword>
<dbReference type="RefSeq" id="WP_187578555.1">
    <property type="nucleotide sequence ID" value="NZ_CP060713.1"/>
</dbReference>
<organism evidence="2 3">
    <name type="scientific">Nocardioides mesophilus</name>
    <dbReference type="NCBI Taxonomy" id="433659"/>
    <lineage>
        <taxon>Bacteria</taxon>
        <taxon>Bacillati</taxon>
        <taxon>Actinomycetota</taxon>
        <taxon>Actinomycetes</taxon>
        <taxon>Propionibacteriales</taxon>
        <taxon>Nocardioidaceae</taxon>
        <taxon>Nocardioides</taxon>
    </lineage>
</organism>
<dbReference type="InterPro" id="IPR036691">
    <property type="entry name" value="Endo/exonu/phosph_ase_sf"/>
</dbReference>
<dbReference type="AlphaFoldDB" id="A0A7G9RAT8"/>
<evidence type="ECO:0000313" key="3">
    <source>
        <dbReference type="Proteomes" id="UP000515947"/>
    </source>
</evidence>
<proteinExistence type="predicted"/>
<feature type="region of interest" description="Disordered" evidence="1">
    <location>
        <begin position="1"/>
        <end position="23"/>
    </location>
</feature>